<protein>
    <recommendedName>
        <fullName evidence="3">L-fucose mutarotase</fullName>
        <ecNumber evidence="3">5.1.3.29</ecNumber>
    </recommendedName>
</protein>
<dbReference type="InterPro" id="IPR023750">
    <property type="entry name" value="RbsD-like_sf"/>
</dbReference>
<proteinExistence type="predicted"/>
<dbReference type="GO" id="GO:0036373">
    <property type="term" value="F:L-fucose mutarotase activity"/>
    <property type="evidence" value="ECO:0007669"/>
    <property type="project" value="UniProtKB-EC"/>
</dbReference>
<evidence type="ECO:0000256" key="1">
    <source>
        <dbReference type="ARBA" id="ARBA00023235"/>
    </source>
</evidence>
<accession>A0AAE1FI28</accession>
<keyword evidence="5" id="KW-1185">Reference proteome</keyword>
<comment type="catalytic activity">
    <reaction evidence="2">
        <text>alpha-L-fucose = beta-L-fucose</text>
        <dbReference type="Rhea" id="RHEA:25580"/>
        <dbReference type="ChEBI" id="CHEBI:42548"/>
        <dbReference type="ChEBI" id="CHEBI:42589"/>
        <dbReference type="EC" id="5.1.3.29"/>
    </reaction>
</comment>
<dbReference type="Proteomes" id="UP001286313">
    <property type="component" value="Unassembled WGS sequence"/>
</dbReference>
<evidence type="ECO:0000313" key="4">
    <source>
        <dbReference type="EMBL" id="KAK3874602.1"/>
    </source>
</evidence>
<keyword evidence="1" id="KW-0413">Isomerase</keyword>
<reference evidence="4" key="1">
    <citation type="submission" date="2023-10" db="EMBL/GenBank/DDBJ databases">
        <title>Genome assemblies of two species of porcelain crab, Petrolisthes cinctipes and Petrolisthes manimaculis (Anomura: Porcellanidae).</title>
        <authorList>
            <person name="Angst P."/>
        </authorList>
    </citation>
    <scope>NUCLEOTIDE SEQUENCE</scope>
    <source>
        <strain evidence="4">PB745_01</strain>
        <tissue evidence="4">Gill</tissue>
    </source>
</reference>
<evidence type="ECO:0000313" key="5">
    <source>
        <dbReference type="Proteomes" id="UP001286313"/>
    </source>
</evidence>
<dbReference type="GO" id="GO:0006004">
    <property type="term" value="P:fucose metabolic process"/>
    <property type="evidence" value="ECO:0007669"/>
    <property type="project" value="TreeGrafter"/>
</dbReference>
<gene>
    <name evidence="4" type="ORF">Pcinc_020467</name>
</gene>
<organism evidence="4 5">
    <name type="scientific">Petrolisthes cinctipes</name>
    <name type="common">Flat porcelain crab</name>
    <dbReference type="NCBI Taxonomy" id="88211"/>
    <lineage>
        <taxon>Eukaryota</taxon>
        <taxon>Metazoa</taxon>
        <taxon>Ecdysozoa</taxon>
        <taxon>Arthropoda</taxon>
        <taxon>Crustacea</taxon>
        <taxon>Multicrustacea</taxon>
        <taxon>Malacostraca</taxon>
        <taxon>Eumalacostraca</taxon>
        <taxon>Eucarida</taxon>
        <taxon>Decapoda</taxon>
        <taxon>Pleocyemata</taxon>
        <taxon>Anomura</taxon>
        <taxon>Galatheoidea</taxon>
        <taxon>Porcellanidae</taxon>
        <taxon>Petrolisthes</taxon>
    </lineage>
</organism>
<dbReference type="AlphaFoldDB" id="A0AAE1FI28"/>
<dbReference type="PANTHER" id="PTHR31690">
    <property type="entry name" value="FUCOSE MUTAROTASE"/>
    <property type="match status" value="1"/>
</dbReference>
<dbReference type="InterPro" id="IPR007721">
    <property type="entry name" value="RbsD_FucU"/>
</dbReference>
<dbReference type="EC" id="5.1.3.29" evidence="3"/>
<dbReference type="Gene3D" id="3.40.1650.10">
    <property type="entry name" value="RbsD-like domain"/>
    <property type="match status" value="1"/>
</dbReference>
<dbReference type="SUPFAM" id="SSF102546">
    <property type="entry name" value="RbsD-like"/>
    <property type="match status" value="1"/>
</dbReference>
<dbReference type="EMBL" id="JAWQEG010002092">
    <property type="protein sequence ID" value="KAK3874602.1"/>
    <property type="molecule type" value="Genomic_DNA"/>
</dbReference>
<dbReference type="Pfam" id="PF05025">
    <property type="entry name" value="RbsD_FucU"/>
    <property type="match status" value="1"/>
</dbReference>
<dbReference type="PANTHER" id="PTHR31690:SF4">
    <property type="entry name" value="FUCOSE MUTAROTASE"/>
    <property type="match status" value="1"/>
</dbReference>
<comment type="caution">
    <text evidence="4">The sequence shown here is derived from an EMBL/GenBank/DDBJ whole genome shotgun (WGS) entry which is preliminary data.</text>
</comment>
<dbReference type="InterPro" id="IPR050443">
    <property type="entry name" value="RbsD/FucU_mutarotase"/>
</dbReference>
<evidence type="ECO:0000256" key="3">
    <source>
        <dbReference type="ARBA" id="ARBA00038859"/>
    </source>
</evidence>
<sequence>MNFPTHSICSGGEGRPKEYRADGVGVAALLEGILKLMPLDSYSDYQIGLMERTPTDVIQGVAVNEWKGYMQICAKAYGGKVEVEYIERFEFYERAKKAYAIIHTGETAPYSNVILQRGVC</sequence>
<name>A0AAE1FI28_PETCI</name>
<evidence type="ECO:0000256" key="2">
    <source>
        <dbReference type="ARBA" id="ARBA00036324"/>
    </source>
</evidence>
<dbReference type="GO" id="GO:0042806">
    <property type="term" value="F:fucose binding"/>
    <property type="evidence" value="ECO:0007669"/>
    <property type="project" value="TreeGrafter"/>
</dbReference>